<evidence type="ECO:0000313" key="1">
    <source>
        <dbReference type="EMBL" id="SDY51371.1"/>
    </source>
</evidence>
<dbReference type="Proteomes" id="UP000242415">
    <property type="component" value="Unassembled WGS sequence"/>
</dbReference>
<dbReference type="OrthoDB" id="3256964at2"/>
<dbReference type="EMBL" id="FNPH01000002">
    <property type="protein sequence ID" value="SDY51371.1"/>
    <property type="molecule type" value="Genomic_DNA"/>
</dbReference>
<dbReference type="AlphaFoldDB" id="A0A1H3KGR6"/>
<name>A0A1H3KGR6_9ACTN</name>
<gene>
    <name evidence="1" type="ORF">SAMN05444365_102493</name>
</gene>
<organism evidence="1 2">
    <name type="scientific">Micromonospora pattaloongensis</name>
    <dbReference type="NCBI Taxonomy" id="405436"/>
    <lineage>
        <taxon>Bacteria</taxon>
        <taxon>Bacillati</taxon>
        <taxon>Actinomycetota</taxon>
        <taxon>Actinomycetes</taxon>
        <taxon>Micromonosporales</taxon>
        <taxon>Micromonosporaceae</taxon>
        <taxon>Micromonospora</taxon>
    </lineage>
</organism>
<sequence>MPPSGIGDTSGPAPGDAPAVLQPLSNELIAAALRRRDHHFATDDDGDLYGQWEGNLIYFFRLGENRDLFQVRTMAATRFEIDDVPRLYAFCNAWNHDRLWPKAFVHVEDDGTARVCGEVAADLERGVTLGQLDQLIGCGIVTGCQLAAAAAELRP</sequence>
<dbReference type="InterPro" id="IPR019660">
    <property type="entry name" value="Put_sensory_transdc_reg_YbjN"/>
</dbReference>
<keyword evidence="2" id="KW-1185">Reference proteome</keyword>
<proteinExistence type="predicted"/>
<evidence type="ECO:0000313" key="2">
    <source>
        <dbReference type="Proteomes" id="UP000242415"/>
    </source>
</evidence>
<protein>
    <submittedName>
        <fullName evidence="1">Sensory transduction regulator</fullName>
    </submittedName>
</protein>
<reference evidence="2" key="1">
    <citation type="submission" date="2016-10" db="EMBL/GenBank/DDBJ databases">
        <authorList>
            <person name="Varghese N."/>
            <person name="Submissions S."/>
        </authorList>
    </citation>
    <scope>NUCLEOTIDE SEQUENCE [LARGE SCALE GENOMIC DNA]</scope>
    <source>
        <strain evidence="2">DSM 45245</strain>
    </source>
</reference>
<dbReference type="STRING" id="405436.SAMN05444365_102493"/>
<dbReference type="Pfam" id="PF10722">
    <property type="entry name" value="YbjN"/>
    <property type="match status" value="1"/>
</dbReference>
<dbReference type="RefSeq" id="WP_091553955.1">
    <property type="nucleotide sequence ID" value="NZ_FNPH01000002.1"/>
</dbReference>
<dbReference type="CDD" id="cd17511">
    <property type="entry name" value="YbjN_AmyR-like"/>
    <property type="match status" value="1"/>
</dbReference>
<accession>A0A1H3KGR6</accession>